<dbReference type="EMBL" id="FOWZ01000001">
    <property type="protein sequence ID" value="SFO83546.1"/>
    <property type="molecule type" value="Genomic_DNA"/>
</dbReference>
<protein>
    <submittedName>
        <fullName evidence="1">Uncharacterized protein</fullName>
    </submittedName>
</protein>
<proteinExistence type="predicted"/>
<evidence type="ECO:0000313" key="1">
    <source>
        <dbReference type="EMBL" id="SFO83546.1"/>
    </source>
</evidence>
<gene>
    <name evidence="1" type="ORF">SAMN04488060_0159</name>
</gene>
<dbReference type="AlphaFoldDB" id="A0A1I5KFY1"/>
<dbReference type="RefSeq" id="WP_245755713.1">
    <property type="nucleotide sequence ID" value="NZ_FOWZ01000001.1"/>
</dbReference>
<name>A0A1I5KFY1_9SPHN</name>
<dbReference type="STRING" id="604088.SAMN04488060_0159"/>
<organism evidence="1 2">
    <name type="scientific">Qipengyuania nanhaisediminis</name>
    <dbReference type="NCBI Taxonomy" id="604088"/>
    <lineage>
        <taxon>Bacteria</taxon>
        <taxon>Pseudomonadati</taxon>
        <taxon>Pseudomonadota</taxon>
        <taxon>Alphaproteobacteria</taxon>
        <taxon>Sphingomonadales</taxon>
        <taxon>Erythrobacteraceae</taxon>
        <taxon>Qipengyuania</taxon>
    </lineage>
</organism>
<evidence type="ECO:0000313" key="2">
    <source>
        <dbReference type="Proteomes" id="UP000199331"/>
    </source>
</evidence>
<dbReference type="Proteomes" id="UP000199331">
    <property type="component" value="Unassembled WGS sequence"/>
</dbReference>
<keyword evidence="2" id="KW-1185">Reference proteome</keyword>
<accession>A0A1I5KFY1</accession>
<reference evidence="2" key="1">
    <citation type="submission" date="2016-10" db="EMBL/GenBank/DDBJ databases">
        <authorList>
            <person name="Varghese N."/>
            <person name="Submissions S."/>
        </authorList>
    </citation>
    <scope>NUCLEOTIDE SEQUENCE [LARGE SCALE GENOMIC DNA]</scope>
    <source>
        <strain evidence="2">CGMCC 1.7715</strain>
    </source>
</reference>
<sequence length="115" mass="13251">MIEIEVQNETHQSVFRIKTVAVPRIGEGIRLREPSGSWASYDILDVWYQQADFGEVWMPYIHVRMTPDELKAVEMAKSNPMVDKAQAVPIEDFLKKFEGDAEHEPTRLNLDMSDS</sequence>